<proteinExistence type="predicted"/>
<evidence type="ECO:0000313" key="1">
    <source>
        <dbReference type="EMBL" id="CAD2220358.1"/>
    </source>
</evidence>
<dbReference type="VEuPathDB" id="TriTrypDB:ADEAN_000787300"/>
<reference evidence="1 2" key="1">
    <citation type="submission" date="2020-08" db="EMBL/GenBank/DDBJ databases">
        <authorList>
            <person name="Newling K."/>
            <person name="Davey J."/>
            <person name="Forrester S."/>
        </authorList>
    </citation>
    <scope>NUCLEOTIDE SEQUENCE [LARGE SCALE GENOMIC DNA]</scope>
    <source>
        <strain evidence="2">Crithidia deanei Carvalho (ATCC PRA-265)</strain>
    </source>
</reference>
<evidence type="ECO:0000313" key="2">
    <source>
        <dbReference type="Proteomes" id="UP000515908"/>
    </source>
</evidence>
<dbReference type="AlphaFoldDB" id="A0A7G2CKG1"/>
<accession>A0A7G2CKG1</accession>
<keyword evidence="2" id="KW-1185">Reference proteome</keyword>
<dbReference type="EMBL" id="LR877161">
    <property type="protein sequence ID" value="CAD2220358.1"/>
    <property type="molecule type" value="Genomic_DNA"/>
</dbReference>
<organism evidence="1 2">
    <name type="scientific">Angomonas deanei</name>
    <dbReference type="NCBI Taxonomy" id="59799"/>
    <lineage>
        <taxon>Eukaryota</taxon>
        <taxon>Discoba</taxon>
        <taxon>Euglenozoa</taxon>
        <taxon>Kinetoplastea</taxon>
        <taxon>Metakinetoplastina</taxon>
        <taxon>Trypanosomatida</taxon>
        <taxon>Trypanosomatidae</taxon>
        <taxon>Strigomonadinae</taxon>
        <taxon>Angomonas</taxon>
    </lineage>
</organism>
<sequence>MRKVSQEWSETPFDAFLFKKPDNVIRTCDLHAPTTTNHKKLLRSQLGGATTPPPRLAAIRKEVSKMKDEADGIEPLRRRDYRFTK</sequence>
<protein>
    <submittedName>
        <fullName evidence="1">Uncharacterized protein</fullName>
    </submittedName>
</protein>
<gene>
    <name evidence="1" type="ORF">ADEAN_000787300</name>
</gene>
<dbReference type="Proteomes" id="UP000515908">
    <property type="component" value="Chromosome 17"/>
</dbReference>
<name>A0A7G2CKG1_9TRYP</name>